<dbReference type="PROSITE" id="PS00674">
    <property type="entry name" value="AAA"/>
    <property type="match status" value="1"/>
</dbReference>
<dbReference type="PANTHER" id="PTHR43655:SF2">
    <property type="entry name" value="AFG3 LIKE MATRIX AAA PEPTIDASE SUBUNIT 2, ISOFORM A"/>
    <property type="match status" value="1"/>
</dbReference>
<evidence type="ECO:0000256" key="3">
    <source>
        <dbReference type="ARBA" id="ARBA00010044"/>
    </source>
</evidence>
<comment type="subcellular location">
    <subcellularLocation>
        <location evidence="2">Mitochondrion</location>
    </subcellularLocation>
</comment>
<proteinExistence type="inferred from homology"/>
<dbReference type="Gene3D" id="3.40.1690.20">
    <property type="match status" value="1"/>
</dbReference>
<feature type="region of interest" description="Disordered" evidence="13">
    <location>
        <begin position="1146"/>
        <end position="1228"/>
    </location>
</feature>
<reference evidence="16" key="1">
    <citation type="journal article" date="2015" name="PLoS ONE">
        <title>Comprehensive Evaluation of Toxoplasma gondii VEG and Neospora caninum LIV Genomes with Tachyzoite Stage Transcriptome and Proteome Defines Novel Transcript Features.</title>
        <authorList>
            <person name="Ramaprasad A."/>
            <person name="Mourier T."/>
            <person name="Naeem R."/>
            <person name="Malas T.B."/>
            <person name="Moussa E."/>
            <person name="Panigrahi A."/>
            <person name="Vermont S.J."/>
            <person name="Otto T.D."/>
            <person name="Wastling J."/>
            <person name="Pain A."/>
        </authorList>
    </citation>
    <scope>NUCLEOTIDE SEQUENCE</scope>
    <source>
        <strain evidence="16">Liverpool</strain>
    </source>
</reference>
<dbReference type="NCBIfam" id="TIGR01241">
    <property type="entry name" value="FtsH_fam"/>
    <property type="match status" value="1"/>
</dbReference>
<dbReference type="InterPro" id="IPR000642">
    <property type="entry name" value="Peptidase_M41"/>
</dbReference>
<feature type="compositionally biased region" description="Basic and acidic residues" evidence="13">
    <location>
        <begin position="1193"/>
        <end position="1209"/>
    </location>
</feature>
<dbReference type="EC" id="3.4.24.-" evidence="16"/>
<comment type="similarity">
    <text evidence="4">In the N-terminal section; belongs to the AAA ATPase family.</text>
</comment>
<dbReference type="GO" id="GO:0051301">
    <property type="term" value="P:cell division"/>
    <property type="evidence" value="ECO:0007669"/>
    <property type="project" value="UniProtKB-KW"/>
</dbReference>
<evidence type="ECO:0000256" key="10">
    <source>
        <dbReference type="ARBA" id="ARBA00022840"/>
    </source>
</evidence>
<dbReference type="Gene3D" id="1.20.58.760">
    <property type="entry name" value="Peptidase M41"/>
    <property type="match status" value="1"/>
</dbReference>
<dbReference type="GO" id="GO:0046872">
    <property type="term" value="F:metal ion binding"/>
    <property type="evidence" value="ECO:0007669"/>
    <property type="project" value="UniProtKB-KW"/>
</dbReference>
<evidence type="ECO:0000256" key="11">
    <source>
        <dbReference type="ARBA" id="ARBA00023049"/>
    </source>
</evidence>
<keyword evidence="9" id="KW-0862">Zinc</keyword>
<dbReference type="InterPro" id="IPR005936">
    <property type="entry name" value="FtsH"/>
</dbReference>
<organism evidence="16">
    <name type="scientific">Neospora caninum (strain Liverpool)</name>
    <dbReference type="NCBI Taxonomy" id="572307"/>
    <lineage>
        <taxon>Eukaryota</taxon>
        <taxon>Sar</taxon>
        <taxon>Alveolata</taxon>
        <taxon>Apicomplexa</taxon>
        <taxon>Conoidasida</taxon>
        <taxon>Coccidia</taxon>
        <taxon>Eucoccidiorida</taxon>
        <taxon>Eimeriorina</taxon>
        <taxon>Sarcocystidae</taxon>
        <taxon>Neospora</taxon>
    </lineage>
</organism>
<evidence type="ECO:0000259" key="15">
    <source>
        <dbReference type="SMART" id="SM00382"/>
    </source>
</evidence>
<feature type="compositionally biased region" description="Polar residues" evidence="13">
    <location>
        <begin position="383"/>
        <end position="401"/>
    </location>
</feature>
<keyword evidence="16" id="KW-0132">Cell division</keyword>
<dbReference type="GO" id="GO:0004176">
    <property type="term" value="F:ATP-dependent peptidase activity"/>
    <property type="evidence" value="ECO:0007669"/>
    <property type="project" value="InterPro"/>
</dbReference>
<feature type="compositionally biased region" description="Acidic residues" evidence="13">
    <location>
        <begin position="1163"/>
        <end position="1175"/>
    </location>
</feature>
<dbReference type="GO" id="GO:0004222">
    <property type="term" value="F:metalloendopeptidase activity"/>
    <property type="evidence" value="ECO:0007669"/>
    <property type="project" value="InterPro"/>
</dbReference>
<dbReference type="GO" id="GO:0034982">
    <property type="term" value="P:mitochondrial protein processing"/>
    <property type="evidence" value="ECO:0007669"/>
    <property type="project" value="TreeGrafter"/>
</dbReference>
<keyword evidence="14" id="KW-1133">Transmembrane helix</keyword>
<evidence type="ECO:0000313" key="16">
    <source>
        <dbReference type="EMBL" id="CEL66416.1"/>
    </source>
</evidence>
<evidence type="ECO:0000256" key="8">
    <source>
        <dbReference type="ARBA" id="ARBA00022801"/>
    </source>
</evidence>
<keyword evidence="11" id="KW-0482">Metalloprotease</keyword>
<evidence type="ECO:0000256" key="2">
    <source>
        <dbReference type="ARBA" id="ARBA00004173"/>
    </source>
</evidence>
<evidence type="ECO:0000256" key="6">
    <source>
        <dbReference type="ARBA" id="ARBA00022723"/>
    </source>
</evidence>
<evidence type="ECO:0000256" key="13">
    <source>
        <dbReference type="SAM" id="MobiDB-lite"/>
    </source>
</evidence>
<dbReference type="AlphaFoldDB" id="A0A0F7UBQ9"/>
<keyword evidence="5 16" id="KW-0645">Protease</keyword>
<dbReference type="InterPro" id="IPR041569">
    <property type="entry name" value="AAA_lid_3"/>
</dbReference>
<dbReference type="InterPro" id="IPR050928">
    <property type="entry name" value="ATP-dep_Zn_Metalloprotease"/>
</dbReference>
<evidence type="ECO:0000256" key="14">
    <source>
        <dbReference type="SAM" id="Phobius"/>
    </source>
</evidence>
<dbReference type="Gene3D" id="3.40.50.300">
    <property type="entry name" value="P-loop containing nucleotide triphosphate hydrolases"/>
    <property type="match status" value="1"/>
</dbReference>
<dbReference type="Gene3D" id="1.10.8.60">
    <property type="match status" value="1"/>
</dbReference>
<keyword evidence="14" id="KW-0812">Transmembrane</keyword>
<dbReference type="EMBL" id="LN714481">
    <property type="protein sequence ID" value="CEL66416.1"/>
    <property type="molecule type" value="Genomic_DNA"/>
</dbReference>
<evidence type="ECO:0000256" key="7">
    <source>
        <dbReference type="ARBA" id="ARBA00022741"/>
    </source>
</evidence>
<keyword evidence="16" id="KW-0131">Cell cycle</keyword>
<dbReference type="FunFam" id="3.40.50.300:FF:000001">
    <property type="entry name" value="ATP-dependent zinc metalloprotease FtsH"/>
    <property type="match status" value="1"/>
</dbReference>
<dbReference type="CDD" id="cd19501">
    <property type="entry name" value="RecA-like_FtsH"/>
    <property type="match status" value="1"/>
</dbReference>
<gene>
    <name evidence="16" type="ORF">BN1204_022310</name>
</gene>
<sequence length="1228" mass="132501">MRALFLLHRGGSRTRATSPTPSLCSSLSPVLCVHANRIARLPLGGRCASAYPASFVRGVGSHACLLNAHHVSGKHNGEGGRVWNEQRDRCVRRLASTTGLSGGRGKPTQEQASALSLFPPAPDALTFPSQRLSKTLPSLLSLSSVSYSSRSPTQPLRCLPAGAVPSASQRAWRTGPPAGDSFCAFSSLSSNTRNGDLDRSSAVALPLAAAPRASTSHLGSPALVDCVRGHDEPHFLDSVPSWGGTPRNPTSRLASIFSPAEPLHSRRPLGFPLLVQLLRGRLHLPAPSHAATLPGRLVAPGSVGSALVGDLDAFMFSGRPPVGFENFFPKRSAKSPRSPREIPDGEASERRKEGREDTKAQPSTGRASPQPPRTGLFGWQLGGSEQPTSKAPESSQEQGTRPSAGKSDDTIPTPPPVRMRLYGKAGQGRSDEQRERERLAEEKFSPPRRPEPSPPPPPPPGSLGAIQREMLKLFAWFGLSTFFVYSLLKSRREEMSMQEFLSKYVANGLVERVEVLGDRGECRAIVYVSPPGTATPGGPAPGEAGAASPVNGSVSFPSANAGTERGVFTGLALPPHKAVVRFRTGLSAESFIEKMENFQGSLGIHPRDFLPIYISDHQEFHLFDFLGSLFLFVLIANMVSEVIFMRRMRKGGGGGPGGGAAGGLNRLLGNNASRRARVKAETVKVRFSDVAGLHEAKREILEFVTFLKHPQSFRRLGAKLPKGALLVGPPGTGKTLLAKAVAGEAGVPFFSMSGSEFVEIFVGVGASRVRELFDEARKVAPSIIFIDEIDSVGAKRSTSFGNSERDNTLNQLLVEMDGFNPEETVVVLAGTNRDDLLDDALKRPGRFDRLVQIRRPDVAERKEIFKVHLKPLRLAPTIDSVALAERMAALTPGFVGADIANLCNEAAIQAARRRSKLGVEQRDFEAATERTIAGLPSPVKDLLSTYQRRAVAYHECGHAIAGWFLKHGNPVLKLTIIPRSSGALGFAQQMPPTVELHEKDALLDRIAVLLGGRAAEEIFIGAVSSGAADDIQKASRLARMSVMQFGMSDKLGLVDYSLQQGGEQNFYRPYSEHTAKLIDEEVNNIINDQYERVKALLKEREKEVHKLCELLINRESITYSEILECIGPRPVPPDPQMAAYIQALPTRPRLPSSEAVDVKAEAEGTDDSTGDDDGDNSGGSPDRDLDNNDDASMPEKVKEKVREAAEAVARRNRSSGPVACRADKDRTE</sequence>
<dbReference type="SUPFAM" id="SSF52540">
    <property type="entry name" value="P-loop containing nucleoside triphosphate hydrolases"/>
    <property type="match status" value="1"/>
</dbReference>
<protein>
    <submittedName>
        <fullName evidence="16">Cell division protease FtsH homolog, related</fullName>
        <ecNumber evidence="16">3.4.24.-</ecNumber>
    </submittedName>
</protein>
<keyword evidence="10" id="KW-0067">ATP-binding</keyword>
<evidence type="ECO:0000256" key="4">
    <source>
        <dbReference type="ARBA" id="ARBA00010550"/>
    </source>
</evidence>
<accession>A0A0F7UBQ9</accession>
<keyword evidence="8 16" id="KW-0378">Hydrolase</keyword>
<dbReference type="GO" id="GO:0005524">
    <property type="term" value="F:ATP binding"/>
    <property type="evidence" value="ECO:0007669"/>
    <property type="project" value="UniProtKB-KW"/>
</dbReference>
<dbReference type="FunFam" id="1.10.8.60:FF:000019">
    <property type="entry name" value="AFG3-like AAA ATPase 2"/>
    <property type="match status" value="1"/>
</dbReference>
<evidence type="ECO:0000256" key="9">
    <source>
        <dbReference type="ARBA" id="ARBA00022833"/>
    </source>
</evidence>
<dbReference type="Pfam" id="PF00004">
    <property type="entry name" value="AAA"/>
    <property type="match status" value="1"/>
</dbReference>
<dbReference type="PANTHER" id="PTHR43655">
    <property type="entry name" value="ATP-DEPENDENT PROTEASE"/>
    <property type="match status" value="1"/>
</dbReference>
<dbReference type="InterPro" id="IPR003593">
    <property type="entry name" value="AAA+_ATPase"/>
</dbReference>
<feature type="transmembrane region" description="Helical" evidence="14">
    <location>
        <begin position="622"/>
        <end position="640"/>
    </location>
</feature>
<dbReference type="SUPFAM" id="SSF140990">
    <property type="entry name" value="FtsH protease domain-like"/>
    <property type="match status" value="1"/>
</dbReference>
<dbReference type="InterPro" id="IPR037219">
    <property type="entry name" value="Peptidase_M41-like"/>
</dbReference>
<dbReference type="GO" id="GO:0005745">
    <property type="term" value="C:m-AAA complex"/>
    <property type="evidence" value="ECO:0007669"/>
    <property type="project" value="TreeGrafter"/>
</dbReference>
<dbReference type="Pfam" id="PF01434">
    <property type="entry name" value="Peptidase_M41"/>
    <property type="match status" value="1"/>
</dbReference>
<dbReference type="SMART" id="SM00382">
    <property type="entry name" value="AAA"/>
    <property type="match status" value="1"/>
</dbReference>
<keyword evidence="14" id="KW-0472">Membrane</keyword>
<evidence type="ECO:0000256" key="5">
    <source>
        <dbReference type="ARBA" id="ARBA00022670"/>
    </source>
</evidence>
<feature type="region of interest" description="Disordered" evidence="13">
    <location>
        <begin position="326"/>
        <end position="464"/>
    </location>
</feature>
<feature type="transmembrane region" description="Helical" evidence="14">
    <location>
        <begin position="470"/>
        <end position="488"/>
    </location>
</feature>
<feature type="compositionally biased region" description="Basic and acidic residues" evidence="13">
    <location>
        <begin position="429"/>
        <end position="451"/>
    </location>
</feature>
<dbReference type="InterPro" id="IPR027417">
    <property type="entry name" value="P-loop_NTPase"/>
</dbReference>
<dbReference type="GO" id="GO:0016887">
    <property type="term" value="F:ATP hydrolysis activity"/>
    <property type="evidence" value="ECO:0007669"/>
    <property type="project" value="InterPro"/>
</dbReference>
<keyword evidence="6" id="KW-0479">Metal-binding</keyword>
<name>A0A0F7UBQ9_NEOCL</name>
<dbReference type="Pfam" id="PF17862">
    <property type="entry name" value="AAA_lid_3"/>
    <property type="match status" value="1"/>
</dbReference>
<dbReference type="InterPro" id="IPR003959">
    <property type="entry name" value="ATPase_AAA_core"/>
</dbReference>
<feature type="domain" description="AAA+ ATPase" evidence="15">
    <location>
        <begin position="720"/>
        <end position="857"/>
    </location>
</feature>
<feature type="compositionally biased region" description="Pro residues" evidence="13">
    <location>
        <begin position="452"/>
        <end position="461"/>
    </location>
</feature>
<keyword evidence="12" id="KW-0496">Mitochondrion</keyword>
<comment type="similarity">
    <text evidence="3">In the C-terminal section; belongs to the peptidase M41 family.</text>
</comment>
<dbReference type="InterPro" id="IPR003960">
    <property type="entry name" value="ATPase_AAA_CS"/>
</dbReference>
<keyword evidence="7" id="KW-0547">Nucleotide-binding</keyword>
<dbReference type="HAMAP" id="MF_01458">
    <property type="entry name" value="FtsH"/>
    <property type="match status" value="1"/>
</dbReference>
<evidence type="ECO:0000256" key="1">
    <source>
        <dbReference type="ARBA" id="ARBA00001947"/>
    </source>
</evidence>
<evidence type="ECO:0000256" key="12">
    <source>
        <dbReference type="ARBA" id="ARBA00023128"/>
    </source>
</evidence>
<feature type="compositionally biased region" description="Basic and acidic residues" evidence="13">
    <location>
        <begin position="338"/>
        <end position="359"/>
    </location>
</feature>
<comment type="cofactor">
    <cofactor evidence="1">
        <name>Zn(2+)</name>
        <dbReference type="ChEBI" id="CHEBI:29105"/>
    </cofactor>
</comment>